<dbReference type="Gene3D" id="3.30.1200.10">
    <property type="entry name" value="YggU-like"/>
    <property type="match status" value="1"/>
</dbReference>
<dbReference type="Pfam" id="PF02594">
    <property type="entry name" value="DUF167"/>
    <property type="match status" value="1"/>
</dbReference>
<dbReference type="STRING" id="1802158.A2827_01905"/>
<sequence length="73" mass="8493">MRIYVSAKPNSKENKVEKISEDHFRVYVSEPPVKGRANYAIIRLLSEYFAMPPGGVRIFRGHLTREKIIDIFL</sequence>
<name>A0A1G2H7J1_9BACT</name>
<evidence type="ECO:0000256" key="1">
    <source>
        <dbReference type="ARBA" id="ARBA00010364"/>
    </source>
</evidence>
<dbReference type="SMART" id="SM01152">
    <property type="entry name" value="DUF167"/>
    <property type="match status" value="1"/>
</dbReference>
<protein>
    <submittedName>
        <fullName evidence="2">Uncharacterized protein</fullName>
    </submittedName>
</protein>
<dbReference type="EMBL" id="MHOD01000007">
    <property type="protein sequence ID" value="OGZ58444.1"/>
    <property type="molecule type" value="Genomic_DNA"/>
</dbReference>
<dbReference type="InterPro" id="IPR003746">
    <property type="entry name" value="DUF167"/>
</dbReference>
<comment type="similarity">
    <text evidence="1">Belongs to the UPF0235 family.</text>
</comment>
<organism evidence="2 3">
    <name type="scientific">Candidatus Spechtbacteria bacterium RIFCSPHIGHO2_01_FULL_43_30</name>
    <dbReference type="NCBI Taxonomy" id="1802158"/>
    <lineage>
        <taxon>Bacteria</taxon>
        <taxon>Candidatus Spechtiibacteriota</taxon>
    </lineage>
</organism>
<dbReference type="GO" id="GO:0005737">
    <property type="term" value="C:cytoplasm"/>
    <property type="evidence" value="ECO:0007669"/>
    <property type="project" value="TreeGrafter"/>
</dbReference>
<dbReference type="Proteomes" id="UP000177932">
    <property type="component" value="Unassembled WGS sequence"/>
</dbReference>
<evidence type="ECO:0000313" key="3">
    <source>
        <dbReference type="Proteomes" id="UP000177932"/>
    </source>
</evidence>
<dbReference type="InterPro" id="IPR036591">
    <property type="entry name" value="YggU-like_sf"/>
</dbReference>
<reference evidence="2 3" key="1">
    <citation type="journal article" date="2016" name="Nat. Commun.">
        <title>Thousands of microbial genomes shed light on interconnected biogeochemical processes in an aquifer system.</title>
        <authorList>
            <person name="Anantharaman K."/>
            <person name="Brown C.T."/>
            <person name="Hug L.A."/>
            <person name="Sharon I."/>
            <person name="Castelle C.J."/>
            <person name="Probst A.J."/>
            <person name="Thomas B.C."/>
            <person name="Singh A."/>
            <person name="Wilkins M.J."/>
            <person name="Karaoz U."/>
            <person name="Brodie E.L."/>
            <person name="Williams K.H."/>
            <person name="Hubbard S.S."/>
            <person name="Banfield J.F."/>
        </authorList>
    </citation>
    <scope>NUCLEOTIDE SEQUENCE [LARGE SCALE GENOMIC DNA]</scope>
</reference>
<dbReference type="AlphaFoldDB" id="A0A1G2H7J1"/>
<dbReference type="NCBIfam" id="TIGR00251">
    <property type="entry name" value="DUF167 family protein"/>
    <property type="match status" value="1"/>
</dbReference>
<dbReference type="PANTHER" id="PTHR13420:SF7">
    <property type="entry name" value="UPF0235 PROTEIN C15ORF40"/>
    <property type="match status" value="1"/>
</dbReference>
<proteinExistence type="inferred from homology"/>
<dbReference type="PANTHER" id="PTHR13420">
    <property type="entry name" value="UPF0235 PROTEIN C15ORF40"/>
    <property type="match status" value="1"/>
</dbReference>
<comment type="caution">
    <text evidence="2">The sequence shown here is derived from an EMBL/GenBank/DDBJ whole genome shotgun (WGS) entry which is preliminary data.</text>
</comment>
<evidence type="ECO:0000313" key="2">
    <source>
        <dbReference type="EMBL" id="OGZ58444.1"/>
    </source>
</evidence>
<dbReference type="SUPFAM" id="SSF69786">
    <property type="entry name" value="YggU-like"/>
    <property type="match status" value="1"/>
</dbReference>
<accession>A0A1G2H7J1</accession>
<gene>
    <name evidence="2" type="ORF">A2827_01905</name>
</gene>